<gene>
    <name evidence="1" type="ORF">ABEB36_014685</name>
</gene>
<dbReference type="EMBL" id="JBDJPC010000013">
    <property type="protein sequence ID" value="KAL1488896.1"/>
    <property type="molecule type" value="Genomic_DNA"/>
</dbReference>
<organism evidence="1 2">
    <name type="scientific">Hypothenemus hampei</name>
    <name type="common">Coffee berry borer</name>
    <dbReference type="NCBI Taxonomy" id="57062"/>
    <lineage>
        <taxon>Eukaryota</taxon>
        <taxon>Metazoa</taxon>
        <taxon>Ecdysozoa</taxon>
        <taxon>Arthropoda</taxon>
        <taxon>Hexapoda</taxon>
        <taxon>Insecta</taxon>
        <taxon>Pterygota</taxon>
        <taxon>Neoptera</taxon>
        <taxon>Endopterygota</taxon>
        <taxon>Coleoptera</taxon>
        <taxon>Polyphaga</taxon>
        <taxon>Cucujiformia</taxon>
        <taxon>Curculionidae</taxon>
        <taxon>Scolytinae</taxon>
        <taxon>Hypothenemus</taxon>
    </lineage>
</organism>
<dbReference type="Proteomes" id="UP001566132">
    <property type="component" value="Unassembled WGS sequence"/>
</dbReference>
<proteinExistence type="predicted"/>
<name>A0ABD1E3E7_HYPHA</name>
<evidence type="ECO:0000313" key="1">
    <source>
        <dbReference type="EMBL" id="KAL1488896.1"/>
    </source>
</evidence>
<keyword evidence="2" id="KW-1185">Reference proteome</keyword>
<comment type="caution">
    <text evidence="1">The sequence shown here is derived from an EMBL/GenBank/DDBJ whole genome shotgun (WGS) entry which is preliminary data.</text>
</comment>
<dbReference type="AlphaFoldDB" id="A0ABD1E3E7"/>
<evidence type="ECO:0000313" key="2">
    <source>
        <dbReference type="Proteomes" id="UP001566132"/>
    </source>
</evidence>
<sequence>MSSKIDIGEATIIFLFANGPKIYKGNVIIDSSEDSISIYSKGKLEIGFPCHEIICCNVIANEVIIQFSEHYFAEKCNIKFYGVEQVKKFTTKLPLIRRPEIIETNSDSFYFAVHQHRNKTTREMDQQFIIYLAQWNIRTTNKINYFNVIILMWLEFRKSKSSDWIKILPQYSVLYQMIILKRIFGDTYWKGVRKMFQHKL</sequence>
<accession>A0ABD1E3E7</accession>
<protein>
    <submittedName>
        <fullName evidence="1">Uncharacterized protein</fullName>
    </submittedName>
</protein>
<reference evidence="1 2" key="1">
    <citation type="submission" date="2024-05" db="EMBL/GenBank/DDBJ databases">
        <title>Genetic variation in Jamaican populations of the coffee berry borer (Hypothenemus hampei).</title>
        <authorList>
            <person name="Errbii M."/>
            <person name="Myrie A."/>
        </authorList>
    </citation>
    <scope>NUCLEOTIDE SEQUENCE [LARGE SCALE GENOMIC DNA]</scope>
    <source>
        <strain evidence="1">JA-Hopewell-2020-01-JO</strain>
        <tissue evidence="1">Whole body</tissue>
    </source>
</reference>